<sequence>MHQRGGYAPIILTGIPQARNVKELRDKIQEAYDKLICVSFIASWCEPCREISSRFIEIIRSNEGVSFILIDVDDCGGLQGMFNVTMVPTFMLIRDANIIEAFVGSKYSRLVRRIDLHQEEDKDRRAEIERAAERFMDEVYLVSLTILTERFPVAIKQMGLHCPRREAVYKAGSKKFIEAYGEAVRTGMDIDDDSGSYESDTSKEKLLEKLWYPPTSKEARGVVDVDQPGTSRGQRKVLPESERRALEESERREFLEREQSGSIQESPPSGKPTGIRWLDVEDRPYSPDEVRKLLQECQLACHIDRRKMERKARRRYREHWSRRQEPDSSSFSSEDRDEENYRAHFREYASEMEHGQRRAPSEGSEPFEWERGSSQWESETSASRTSRKSRRHERKE</sequence>
<comment type="caution">
    <text evidence="4">The sequence shown here is derived from an EMBL/GenBank/DDBJ whole genome shotgun (WGS) entry which is preliminary data.</text>
</comment>
<feature type="domain" description="Thioredoxin" evidence="3">
    <location>
        <begin position="23"/>
        <end position="113"/>
    </location>
</feature>
<evidence type="ECO:0000313" key="5">
    <source>
        <dbReference type="Proteomes" id="UP001378592"/>
    </source>
</evidence>
<feature type="compositionally biased region" description="Basic residues" evidence="2">
    <location>
        <begin position="385"/>
        <end position="396"/>
    </location>
</feature>
<organism evidence="4 5">
    <name type="scientific">Gryllus longicercus</name>
    <dbReference type="NCBI Taxonomy" id="2509291"/>
    <lineage>
        <taxon>Eukaryota</taxon>
        <taxon>Metazoa</taxon>
        <taxon>Ecdysozoa</taxon>
        <taxon>Arthropoda</taxon>
        <taxon>Hexapoda</taxon>
        <taxon>Insecta</taxon>
        <taxon>Pterygota</taxon>
        <taxon>Neoptera</taxon>
        <taxon>Polyneoptera</taxon>
        <taxon>Orthoptera</taxon>
        <taxon>Ensifera</taxon>
        <taxon>Gryllidea</taxon>
        <taxon>Grylloidea</taxon>
        <taxon>Gryllidae</taxon>
        <taxon>Gryllinae</taxon>
        <taxon>Gryllus</taxon>
    </lineage>
</organism>
<keyword evidence="1" id="KW-1015">Disulfide bond</keyword>
<dbReference type="PANTHER" id="PTHR46115">
    <property type="entry name" value="THIOREDOXIN-LIKE PROTEIN 1"/>
    <property type="match status" value="1"/>
</dbReference>
<feature type="compositionally biased region" description="Basic and acidic residues" evidence="2">
    <location>
        <begin position="339"/>
        <end position="360"/>
    </location>
</feature>
<dbReference type="AlphaFoldDB" id="A0AAN9VKE6"/>
<dbReference type="SUPFAM" id="SSF52833">
    <property type="entry name" value="Thioredoxin-like"/>
    <property type="match status" value="1"/>
</dbReference>
<dbReference type="Proteomes" id="UP001378592">
    <property type="component" value="Unassembled WGS sequence"/>
</dbReference>
<dbReference type="Gene3D" id="3.40.30.10">
    <property type="entry name" value="Glutaredoxin"/>
    <property type="match status" value="1"/>
</dbReference>
<feature type="compositionally biased region" description="Basic and acidic residues" evidence="2">
    <location>
        <begin position="237"/>
        <end position="259"/>
    </location>
</feature>
<reference evidence="4 5" key="1">
    <citation type="submission" date="2024-03" db="EMBL/GenBank/DDBJ databases">
        <title>The genome assembly and annotation of the cricket Gryllus longicercus Weissman &amp; Gray.</title>
        <authorList>
            <person name="Szrajer S."/>
            <person name="Gray D."/>
            <person name="Ylla G."/>
        </authorList>
    </citation>
    <scope>NUCLEOTIDE SEQUENCE [LARGE SCALE GENOMIC DNA]</scope>
    <source>
        <strain evidence="4">DAG 2021-001</strain>
        <tissue evidence="4">Whole body minus gut</tissue>
    </source>
</reference>
<dbReference type="Pfam" id="PF00085">
    <property type="entry name" value="Thioredoxin"/>
    <property type="match status" value="1"/>
</dbReference>
<dbReference type="EMBL" id="JAZDUA010000483">
    <property type="protein sequence ID" value="KAK7791967.1"/>
    <property type="molecule type" value="Genomic_DNA"/>
</dbReference>
<proteinExistence type="predicted"/>
<evidence type="ECO:0000313" key="4">
    <source>
        <dbReference type="EMBL" id="KAK7791967.1"/>
    </source>
</evidence>
<name>A0AAN9VKE6_9ORTH</name>
<dbReference type="InterPro" id="IPR013766">
    <property type="entry name" value="Thioredoxin_domain"/>
</dbReference>
<gene>
    <name evidence="4" type="ORF">R5R35_010143</name>
</gene>
<evidence type="ECO:0000256" key="2">
    <source>
        <dbReference type="SAM" id="MobiDB-lite"/>
    </source>
</evidence>
<dbReference type="InterPro" id="IPR036249">
    <property type="entry name" value="Thioredoxin-like_sf"/>
</dbReference>
<evidence type="ECO:0000259" key="3">
    <source>
        <dbReference type="Pfam" id="PF00085"/>
    </source>
</evidence>
<feature type="region of interest" description="Disordered" evidence="2">
    <location>
        <begin position="313"/>
        <end position="396"/>
    </location>
</feature>
<evidence type="ECO:0000256" key="1">
    <source>
        <dbReference type="ARBA" id="ARBA00023157"/>
    </source>
</evidence>
<feature type="region of interest" description="Disordered" evidence="2">
    <location>
        <begin position="219"/>
        <end position="277"/>
    </location>
</feature>
<accession>A0AAN9VKE6</accession>
<keyword evidence="5" id="KW-1185">Reference proteome</keyword>
<protein>
    <recommendedName>
        <fullName evidence="3">Thioredoxin domain-containing protein</fullName>
    </recommendedName>
</protein>
<dbReference type="CDD" id="cd02947">
    <property type="entry name" value="TRX_family"/>
    <property type="match status" value="1"/>
</dbReference>